<feature type="transmembrane region" description="Helical" evidence="7">
    <location>
        <begin position="492"/>
        <end position="516"/>
    </location>
</feature>
<proteinExistence type="inferred from homology"/>
<dbReference type="CDD" id="cd13132">
    <property type="entry name" value="MATE_eukaryotic"/>
    <property type="match status" value="1"/>
</dbReference>
<feature type="transmembrane region" description="Helical" evidence="7">
    <location>
        <begin position="224"/>
        <end position="248"/>
    </location>
</feature>
<dbReference type="Pfam" id="PF01554">
    <property type="entry name" value="MatE"/>
    <property type="match status" value="2"/>
</dbReference>
<dbReference type="Proteomes" id="UP000190831">
    <property type="component" value="Chromosome A"/>
</dbReference>
<evidence type="ECO:0000313" key="9">
    <source>
        <dbReference type="Proteomes" id="UP000190831"/>
    </source>
</evidence>
<feature type="transmembrane region" description="Helical" evidence="7">
    <location>
        <begin position="327"/>
        <end position="353"/>
    </location>
</feature>
<dbReference type="NCBIfam" id="TIGR00797">
    <property type="entry name" value="matE"/>
    <property type="match status" value="1"/>
</dbReference>
<dbReference type="InterPro" id="IPR002528">
    <property type="entry name" value="MATE_fam"/>
</dbReference>
<feature type="transmembrane region" description="Helical" evidence="7">
    <location>
        <begin position="528"/>
        <end position="548"/>
    </location>
</feature>
<feature type="region of interest" description="Disordered" evidence="6">
    <location>
        <begin position="1"/>
        <end position="55"/>
    </location>
</feature>
<feature type="transmembrane region" description="Helical" evidence="7">
    <location>
        <begin position="560"/>
        <end position="583"/>
    </location>
</feature>
<dbReference type="EMBL" id="LT598487">
    <property type="protein sequence ID" value="SCV99500.1"/>
    <property type="molecule type" value="Genomic_DNA"/>
</dbReference>
<dbReference type="GO" id="GO:0016020">
    <property type="term" value="C:membrane"/>
    <property type="evidence" value="ECO:0007669"/>
    <property type="project" value="UniProtKB-SubCell"/>
</dbReference>
<feature type="transmembrane region" description="Helical" evidence="7">
    <location>
        <begin position="155"/>
        <end position="180"/>
    </location>
</feature>
<gene>
    <name evidence="8" type="ORF">LAFE_0A04522G</name>
</gene>
<evidence type="ECO:0000256" key="6">
    <source>
        <dbReference type="SAM" id="MobiDB-lite"/>
    </source>
</evidence>
<keyword evidence="9" id="KW-1185">Reference proteome</keyword>
<evidence type="ECO:0000256" key="5">
    <source>
        <dbReference type="ARBA" id="ARBA00023136"/>
    </source>
</evidence>
<keyword evidence="4 7" id="KW-1133">Transmembrane helix</keyword>
<dbReference type="GO" id="GO:0042910">
    <property type="term" value="F:xenobiotic transmembrane transporter activity"/>
    <property type="evidence" value="ECO:0007669"/>
    <property type="project" value="InterPro"/>
</dbReference>
<dbReference type="AlphaFoldDB" id="A0A1G4M6S3"/>
<evidence type="ECO:0000256" key="4">
    <source>
        <dbReference type="ARBA" id="ARBA00022989"/>
    </source>
</evidence>
<name>A0A1G4M6S3_LACFM</name>
<keyword evidence="3 7" id="KW-0812">Transmembrane</keyword>
<dbReference type="OrthoDB" id="2126698at2759"/>
<evidence type="ECO:0000256" key="3">
    <source>
        <dbReference type="ARBA" id="ARBA00022692"/>
    </source>
</evidence>
<dbReference type="OMA" id="WFFVWKL"/>
<feature type="compositionally biased region" description="Acidic residues" evidence="6">
    <location>
        <begin position="42"/>
        <end position="53"/>
    </location>
</feature>
<organism evidence="8 9">
    <name type="scientific">Lachancea fermentati</name>
    <name type="common">Zygosaccharomyces fermentati</name>
    <dbReference type="NCBI Taxonomy" id="4955"/>
    <lineage>
        <taxon>Eukaryota</taxon>
        <taxon>Fungi</taxon>
        <taxon>Dikarya</taxon>
        <taxon>Ascomycota</taxon>
        <taxon>Saccharomycotina</taxon>
        <taxon>Saccharomycetes</taxon>
        <taxon>Saccharomycetales</taxon>
        <taxon>Saccharomycetaceae</taxon>
        <taxon>Lachancea</taxon>
    </lineage>
</organism>
<dbReference type="GO" id="GO:0015297">
    <property type="term" value="F:antiporter activity"/>
    <property type="evidence" value="ECO:0007669"/>
    <property type="project" value="InterPro"/>
</dbReference>
<evidence type="ECO:0000313" key="8">
    <source>
        <dbReference type="EMBL" id="SCV99500.1"/>
    </source>
</evidence>
<feature type="transmembrane region" description="Helical" evidence="7">
    <location>
        <begin position="192"/>
        <end position="212"/>
    </location>
</feature>
<evidence type="ECO:0000256" key="7">
    <source>
        <dbReference type="SAM" id="Phobius"/>
    </source>
</evidence>
<feature type="transmembrane region" description="Helical" evidence="7">
    <location>
        <begin position="297"/>
        <end position="321"/>
    </location>
</feature>
<comment type="similarity">
    <text evidence="2">Belongs to the multi antimicrobial extrusion (MATE) (TC 2.A.66.1) family.</text>
</comment>
<evidence type="ECO:0000256" key="1">
    <source>
        <dbReference type="ARBA" id="ARBA00004141"/>
    </source>
</evidence>
<reference evidence="8 9" key="1">
    <citation type="submission" date="2016-03" db="EMBL/GenBank/DDBJ databases">
        <authorList>
            <person name="Devillers H."/>
        </authorList>
    </citation>
    <scope>NUCLEOTIDE SEQUENCE [LARGE SCALE GENOMIC DNA]</scope>
    <source>
        <strain evidence="8">CBS 6772</strain>
    </source>
</reference>
<dbReference type="GO" id="GO:1990961">
    <property type="term" value="P:xenobiotic detoxification by transmembrane export across the plasma membrane"/>
    <property type="evidence" value="ECO:0007669"/>
    <property type="project" value="InterPro"/>
</dbReference>
<dbReference type="STRING" id="4955.A0A1G4M6S3"/>
<dbReference type="InterPro" id="IPR045069">
    <property type="entry name" value="MATE_euk"/>
</dbReference>
<feature type="transmembrane region" description="Helical" evidence="7">
    <location>
        <begin position="417"/>
        <end position="438"/>
    </location>
</feature>
<sequence length="600" mass="66283">MSKQFKHTTSERRSSIIYSNSSGKGGLFTPTDYIPMSAPLNEDLEGPGEEDGGYESLLHTNNSRTLQAESQMYGAVEAPGTGERARRNSLPKDLIEEERDLLIDNKLLNEDDVPQPLPDQREEDEIMQTWEQAIHSGKPIMTTYKREVQVIVKNAIPLVFTFILQNSLSLASVFSISHLGTKELGGITLGSMTANITGFAAIQGLCTCLDTLCSQAYGAKNYRLVGILLQRCAVITIIFFLPILIAWWFWSEAILSAVIPERELCRLAANYLRIVALGVPGFILFECGKRFLQCQGIFHASTIVLLFCAPFNALMNYLLVWDKRIGIGYLGAPISVALNYWLMALGLLMYTIFTKHEANPRKCWNGIISPEQVFKNWKKMFSLALPGIIMVEAEFVGFEVLTIFASHLGTAELGAQSIISTIASLAYQIPFSISIATSTRVANFIGASLYQSCVITCKIALSLSFLVSCLNMSVIYSFRYQLASAFSKEADVVSLVAGALPILALMQIFDAFNACTAGCLRGQGQQKVGGYINVFAFYCIGIPMSYFLTFSCDLGIAGLWYGITSGLIFMSIFQSYAVFACDWNKIMYAAKLRTSEDNRV</sequence>
<comment type="subcellular location">
    <subcellularLocation>
        <location evidence="1">Membrane</location>
        <topology evidence="1">Multi-pass membrane protein</topology>
    </subcellularLocation>
</comment>
<keyword evidence="5 7" id="KW-0472">Membrane</keyword>
<dbReference type="PANTHER" id="PTHR11206">
    <property type="entry name" value="MULTIDRUG RESISTANCE PROTEIN"/>
    <property type="match status" value="1"/>
</dbReference>
<accession>A0A1G4M6S3</accession>
<feature type="transmembrane region" description="Helical" evidence="7">
    <location>
        <begin position="459"/>
        <end position="480"/>
    </location>
</feature>
<feature type="transmembrane region" description="Helical" evidence="7">
    <location>
        <begin position="383"/>
        <end position="405"/>
    </location>
</feature>
<protein>
    <submittedName>
        <fullName evidence="8">LAFE_0A04522g1_1</fullName>
    </submittedName>
</protein>
<evidence type="ECO:0000256" key="2">
    <source>
        <dbReference type="ARBA" id="ARBA00010199"/>
    </source>
</evidence>
<feature type="transmembrane region" description="Helical" evidence="7">
    <location>
        <begin position="268"/>
        <end position="285"/>
    </location>
</feature>